<dbReference type="GO" id="GO:0005634">
    <property type="term" value="C:nucleus"/>
    <property type="evidence" value="ECO:0007669"/>
    <property type="project" value="TreeGrafter"/>
</dbReference>
<proteinExistence type="inferred from homology"/>
<dbReference type="GO" id="GO:0009408">
    <property type="term" value="P:response to heat"/>
    <property type="evidence" value="ECO:0007669"/>
    <property type="project" value="TreeGrafter"/>
</dbReference>
<evidence type="ECO:0000313" key="4">
    <source>
        <dbReference type="EMBL" id="KAJ1359971.1"/>
    </source>
</evidence>
<dbReference type="SUPFAM" id="SSF49764">
    <property type="entry name" value="HSP20-like chaperones"/>
    <property type="match status" value="1"/>
</dbReference>
<keyword evidence="5" id="KW-1185">Reference proteome</keyword>
<dbReference type="Gene3D" id="2.60.40.790">
    <property type="match status" value="1"/>
</dbReference>
<dbReference type="Proteomes" id="UP001196413">
    <property type="component" value="Unassembled WGS sequence"/>
</dbReference>
<comment type="similarity">
    <text evidence="1 2">Belongs to the small heat shock protein (HSP20) family.</text>
</comment>
<evidence type="ECO:0000256" key="1">
    <source>
        <dbReference type="PROSITE-ProRule" id="PRU00285"/>
    </source>
</evidence>
<evidence type="ECO:0000313" key="5">
    <source>
        <dbReference type="Proteomes" id="UP001196413"/>
    </source>
</evidence>
<dbReference type="Pfam" id="PF00011">
    <property type="entry name" value="HSP20"/>
    <property type="match status" value="1"/>
</dbReference>
<dbReference type="InterPro" id="IPR001436">
    <property type="entry name" value="Alpha-crystallin/sHSP_animal"/>
</dbReference>
<protein>
    <recommendedName>
        <fullName evidence="3">SHSP domain-containing protein</fullName>
    </recommendedName>
</protein>
<dbReference type="InterPro" id="IPR002068">
    <property type="entry name" value="A-crystallin/Hsp20_dom"/>
</dbReference>
<dbReference type="PANTHER" id="PTHR45640:SF32">
    <property type="entry name" value="STRESS-INDUCED PROTEIN 1"/>
    <property type="match status" value="1"/>
</dbReference>
<dbReference type="GO" id="GO:0036498">
    <property type="term" value="P:IRE1-mediated unfolded protein response"/>
    <property type="evidence" value="ECO:0007669"/>
    <property type="project" value="TreeGrafter"/>
</dbReference>
<feature type="domain" description="SHSP" evidence="3">
    <location>
        <begin position="1"/>
        <end position="96"/>
    </location>
</feature>
<evidence type="ECO:0000256" key="2">
    <source>
        <dbReference type="RuleBase" id="RU003616"/>
    </source>
</evidence>
<dbReference type="InterPro" id="IPR008978">
    <property type="entry name" value="HSP20-like_chaperone"/>
</dbReference>
<name>A0AAD5N462_PARTN</name>
<dbReference type="CDD" id="cd06526">
    <property type="entry name" value="metazoan_ACD"/>
    <property type="match status" value="1"/>
</dbReference>
<dbReference type="GO" id="GO:0051082">
    <property type="term" value="F:unfolded protein binding"/>
    <property type="evidence" value="ECO:0007669"/>
    <property type="project" value="TreeGrafter"/>
</dbReference>
<reference evidence="4" key="1">
    <citation type="submission" date="2021-06" db="EMBL/GenBank/DDBJ databases">
        <title>Parelaphostrongylus tenuis whole genome reference sequence.</title>
        <authorList>
            <person name="Garwood T.J."/>
            <person name="Larsen P.A."/>
            <person name="Fountain-Jones N.M."/>
            <person name="Garbe J.R."/>
            <person name="Macchietto M.G."/>
            <person name="Kania S.A."/>
            <person name="Gerhold R.W."/>
            <person name="Richards J.E."/>
            <person name="Wolf T.M."/>
        </authorList>
    </citation>
    <scope>NUCLEOTIDE SEQUENCE</scope>
    <source>
        <strain evidence="4">MNPRO001-30</strain>
        <tissue evidence="4">Meninges</tissue>
    </source>
</reference>
<accession>A0AAD5N462</accession>
<gene>
    <name evidence="4" type="ORF">KIN20_018807</name>
</gene>
<sequence>MFLHSTPQYWSGSDFKPKNLEVNIDERCLTFEGKEELEEENGYSMRAFTRQFVLPKDVNLDITRSSRTGSGQLSVESLQVAHLLESGGRSISIEQIGKKTEENAIPDAKSA</sequence>
<dbReference type="EMBL" id="JAHQIW010003748">
    <property type="protein sequence ID" value="KAJ1359971.1"/>
    <property type="molecule type" value="Genomic_DNA"/>
</dbReference>
<comment type="caution">
    <text evidence="4">The sequence shown here is derived from an EMBL/GenBank/DDBJ whole genome shotgun (WGS) entry which is preliminary data.</text>
</comment>
<evidence type="ECO:0000259" key="3">
    <source>
        <dbReference type="PROSITE" id="PS01031"/>
    </source>
</evidence>
<dbReference type="PROSITE" id="PS01031">
    <property type="entry name" value="SHSP"/>
    <property type="match status" value="1"/>
</dbReference>
<organism evidence="4 5">
    <name type="scientific">Parelaphostrongylus tenuis</name>
    <name type="common">Meningeal worm</name>
    <dbReference type="NCBI Taxonomy" id="148309"/>
    <lineage>
        <taxon>Eukaryota</taxon>
        <taxon>Metazoa</taxon>
        <taxon>Ecdysozoa</taxon>
        <taxon>Nematoda</taxon>
        <taxon>Chromadorea</taxon>
        <taxon>Rhabditida</taxon>
        <taxon>Rhabditina</taxon>
        <taxon>Rhabditomorpha</taxon>
        <taxon>Strongyloidea</taxon>
        <taxon>Metastrongylidae</taxon>
        <taxon>Parelaphostrongylus</taxon>
    </lineage>
</organism>
<dbReference type="AlphaFoldDB" id="A0AAD5N462"/>
<dbReference type="PANTHER" id="PTHR45640">
    <property type="entry name" value="HEAT SHOCK PROTEIN HSP-12.2-RELATED"/>
    <property type="match status" value="1"/>
</dbReference>
<dbReference type="GO" id="GO:0005737">
    <property type="term" value="C:cytoplasm"/>
    <property type="evidence" value="ECO:0007669"/>
    <property type="project" value="TreeGrafter"/>
</dbReference>
<dbReference type="GO" id="GO:0042026">
    <property type="term" value="P:protein refolding"/>
    <property type="evidence" value="ECO:0007669"/>
    <property type="project" value="TreeGrafter"/>
</dbReference>